<keyword evidence="2" id="KW-1185">Reference proteome</keyword>
<accession>A0ABU4LW99</accession>
<proteinExistence type="predicted"/>
<evidence type="ECO:0000313" key="1">
    <source>
        <dbReference type="EMBL" id="MDX3020036.1"/>
    </source>
</evidence>
<comment type="caution">
    <text evidence="1">The sequence shown here is derived from an EMBL/GenBank/DDBJ whole genome shotgun (WGS) entry which is preliminary data.</text>
</comment>
<evidence type="ECO:0000313" key="2">
    <source>
        <dbReference type="Proteomes" id="UP001272987"/>
    </source>
</evidence>
<dbReference type="Proteomes" id="UP001272987">
    <property type="component" value="Unassembled WGS sequence"/>
</dbReference>
<dbReference type="EMBL" id="JARAWP010000011">
    <property type="protein sequence ID" value="MDX3020036.1"/>
    <property type="molecule type" value="Genomic_DNA"/>
</dbReference>
<name>A0ABU4LW99_9ACTN</name>
<gene>
    <name evidence="1" type="ORF">PV666_19410</name>
</gene>
<dbReference type="RefSeq" id="WP_319166658.1">
    <property type="nucleotide sequence ID" value="NZ_JARAWP010000011.1"/>
</dbReference>
<sequence length="59" mass="6532">MRLRLDHALLEAATVIEAQGLGFELWPLHYDCPGAPRTAYDRATGVQDDLGAMHIERVA</sequence>
<reference evidence="1 2" key="1">
    <citation type="journal article" date="2023" name="Microb. Genom.">
        <title>Mesoterricola silvestris gen. nov., sp. nov., Mesoterricola sediminis sp. nov., Geothrix oryzae sp. nov., Geothrix edaphica sp. nov., Geothrix rubra sp. nov., and Geothrix limicola sp. nov., six novel members of Acidobacteriota isolated from soils.</title>
        <authorList>
            <person name="Weisberg A.J."/>
            <person name="Pearce E."/>
            <person name="Kramer C.G."/>
            <person name="Chang J.H."/>
            <person name="Clarke C.R."/>
        </authorList>
    </citation>
    <scope>NUCLEOTIDE SEQUENCE [LARGE SCALE GENOMIC DNA]</scope>
    <source>
        <strain evidence="1 2">NB05-1H</strain>
    </source>
</reference>
<organism evidence="1 2">
    <name type="scientific">Streptomyces acidiscabies</name>
    <dbReference type="NCBI Taxonomy" id="42234"/>
    <lineage>
        <taxon>Bacteria</taxon>
        <taxon>Bacillati</taxon>
        <taxon>Actinomycetota</taxon>
        <taxon>Actinomycetes</taxon>
        <taxon>Kitasatosporales</taxon>
        <taxon>Streptomycetaceae</taxon>
        <taxon>Streptomyces</taxon>
    </lineage>
</organism>
<protein>
    <submittedName>
        <fullName evidence="1">Uncharacterized protein</fullName>
    </submittedName>
</protein>